<keyword evidence="4" id="KW-0732">Signal</keyword>
<dbReference type="InterPro" id="IPR000933">
    <property type="entry name" value="Glyco_hydro_29"/>
</dbReference>
<dbReference type="EC" id="3.2.1.51" evidence="3"/>
<dbReference type="InterPro" id="IPR017853">
    <property type="entry name" value="GH"/>
</dbReference>
<feature type="domain" description="F5/8 type C" evidence="7">
    <location>
        <begin position="521"/>
        <end position="681"/>
    </location>
</feature>
<comment type="caution">
    <text evidence="8">The sequence shown here is derived from an EMBL/GenBank/DDBJ whole genome shotgun (WGS) entry which is preliminary data.</text>
</comment>
<dbReference type="Pfam" id="PF01120">
    <property type="entry name" value="Alpha_L_fucos"/>
    <property type="match status" value="1"/>
</dbReference>
<evidence type="ECO:0000256" key="1">
    <source>
        <dbReference type="ARBA" id="ARBA00004071"/>
    </source>
</evidence>
<proteinExistence type="inferred from homology"/>
<dbReference type="SMART" id="SM00812">
    <property type="entry name" value="Alpha_L_fucos"/>
    <property type="match status" value="1"/>
</dbReference>
<keyword evidence="5" id="KW-0378">Hydrolase</keyword>
<evidence type="ECO:0000313" key="9">
    <source>
        <dbReference type="Proteomes" id="UP001218579"/>
    </source>
</evidence>
<evidence type="ECO:0000256" key="6">
    <source>
        <dbReference type="ARBA" id="ARBA00023295"/>
    </source>
</evidence>
<dbReference type="Pfam" id="PF00754">
    <property type="entry name" value="F5_F8_type_C"/>
    <property type="match status" value="2"/>
</dbReference>
<keyword evidence="6" id="KW-0326">Glycosidase</keyword>
<gene>
    <name evidence="8" type="ORF">PQU98_15215</name>
</gene>
<dbReference type="PANTHER" id="PTHR10030">
    <property type="entry name" value="ALPHA-L-FUCOSIDASE"/>
    <property type="match status" value="1"/>
</dbReference>
<dbReference type="InterPro" id="IPR016286">
    <property type="entry name" value="FUC_metazoa-typ"/>
</dbReference>
<dbReference type="Gene3D" id="3.20.20.80">
    <property type="entry name" value="Glycosidases"/>
    <property type="match status" value="1"/>
</dbReference>
<dbReference type="InterPro" id="IPR000421">
    <property type="entry name" value="FA58C"/>
</dbReference>
<dbReference type="InterPro" id="IPR008979">
    <property type="entry name" value="Galactose-bd-like_sf"/>
</dbReference>
<reference evidence="8 9" key="1">
    <citation type="submission" date="2023-01" db="EMBL/GenBank/DDBJ databases">
        <title>Novel species of the genus Asticcacaulis isolated from rivers.</title>
        <authorList>
            <person name="Lu H."/>
        </authorList>
    </citation>
    <scope>NUCLEOTIDE SEQUENCE [LARGE SCALE GENOMIC DNA]</scope>
    <source>
        <strain evidence="8 9">LKC15W</strain>
    </source>
</reference>
<dbReference type="InterPro" id="IPR057739">
    <property type="entry name" value="Glyco_hydro_29_N"/>
</dbReference>
<dbReference type="PANTHER" id="PTHR10030:SF37">
    <property type="entry name" value="ALPHA-L-FUCOSIDASE-RELATED"/>
    <property type="match status" value="1"/>
</dbReference>
<evidence type="ECO:0000259" key="7">
    <source>
        <dbReference type="PROSITE" id="PS50022"/>
    </source>
</evidence>
<evidence type="ECO:0000313" key="8">
    <source>
        <dbReference type="EMBL" id="MDC7677491.1"/>
    </source>
</evidence>
<comment type="similarity">
    <text evidence="2">Belongs to the glycosyl hydrolase 29 family.</text>
</comment>
<dbReference type="PRINTS" id="PR00741">
    <property type="entry name" value="GLHYDRLASE29"/>
</dbReference>
<evidence type="ECO:0000256" key="2">
    <source>
        <dbReference type="ARBA" id="ARBA00007951"/>
    </source>
</evidence>
<evidence type="ECO:0000256" key="3">
    <source>
        <dbReference type="ARBA" id="ARBA00012662"/>
    </source>
</evidence>
<dbReference type="InterPro" id="IPR006311">
    <property type="entry name" value="TAT_signal"/>
</dbReference>
<evidence type="ECO:0000256" key="5">
    <source>
        <dbReference type="ARBA" id="ARBA00022801"/>
    </source>
</evidence>
<dbReference type="SUPFAM" id="SSF51445">
    <property type="entry name" value="(Trans)glycosidases"/>
    <property type="match status" value="1"/>
</dbReference>
<accession>A0ABT5HML7</accession>
<comment type="function">
    <text evidence="1">Alpha-L-fucosidase is responsible for hydrolyzing the alpha-1,6-linked fucose joined to the reducing-end N-acetylglucosamine of the carbohydrate moieties of glycoproteins.</text>
</comment>
<organism evidence="8 9">
    <name type="scientific">Asticcacaulis machinosus</name>
    <dbReference type="NCBI Taxonomy" id="2984211"/>
    <lineage>
        <taxon>Bacteria</taxon>
        <taxon>Pseudomonadati</taxon>
        <taxon>Pseudomonadota</taxon>
        <taxon>Alphaproteobacteria</taxon>
        <taxon>Caulobacterales</taxon>
        <taxon>Caulobacteraceae</taxon>
        <taxon>Asticcacaulis</taxon>
    </lineage>
</organism>
<dbReference type="InterPro" id="IPR059177">
    <property type="entry name" value="GH29D-like_dom"/>
</dbReference>
<keyword evidence="9" id="KW-1185">Reference proteome</keyword>
<protein>
    <recommendedName>
        <fullName evidence="3">alpha-L-fucosidase</fullName>
        <ecNumber evidence="3">3.2.1.51</ecNumber>
    </recommendedName>
</protein>
<dbReference type="Proteomes" id="UP001218579">
    <property type="component" value="Unassembled WGS sequence"/>
</dbReference>
<dbReference type="Pfam" id="PF13290">
    <property type="entry name" value="CHB_HEX_C_1"/>
    <property type="match status" value="1"/>
</dbReference>
<dbReference type="RefSeq" id="WP_272745808.1">
    <property type="nucleotide sequence ID" value="NZ_JAQQKV010000003.1"/>
</dbReference>
<dbReference type="EMBL" id="JAQQKV010000003">
    <property type="protein sequence ID" value="MDC7677491.1"/>
    <property type="molecule type" value="Genomic_DNA"/>
</dbReference>
<name>A0ABT5HML7_9CAUL</name>
<dbReference type="PROSITE" id="PS50022">
    <property type="entry name" value="FA58C_3"/>
    <property type="match status" value="1"/>
</dbReference>
<dbReference type="PROSITE" id="PS51318">
    <property type="entry name" value="TAT"/>
    <property type="match status" value="1"/>
</dbReference>
<evidence type="ECO:0000256" key="4">
    <source>
        <dbReference type="ARBA" id="ARBA00022729"/>
    </source>
</evidence>
<sequence>MFHLSRRQVVLGGAAGLGGLAEGAFAAAGVQPYGAVPSARQAAWHRLETYGFVHFTINTFTDREWGYGDESASLFNPSDFSANQIVEAAQAGGLKALILTAKHHDGFCLWPSAYTEHSIKNSPYKAGKGDIVRELAEACARKGLRFGTYLSPWDRNHAEYGRDAYVRYYHNQLEELTTQYGPLFEVWFDGANGGDGYYGGARERRRIDGATYYQWDRVREIVRRNQPQAVMFADAHMDIRWVGNEEGHAGDPCWPTVDATPFTKAKGNSGTRNGDIWNPAETDVSIRRGWFWHADEAPRSAANLLRLYFESVGRGSNLLLNMAPDRRGRVPDEDVRELKAWKALRDQLYAVNLVKGATVTASSHLSSQYKAANLLSDTAYWAAKVKDRISAWVEVKLPTAQTFDVIRLAEDINLGVRVDTFAIDIFKADGWQQVAQHQCIAYKRLVLLPTPVTTDRVRVRFVKADASPVIGQFGLFLKPAVIEAPEIRRDRSGMVTLLAANPKAAIYFTTDGSIPAASSPLYTHAVSLVDGGVIKAVARLPEGTVSEVSSASFDVSSASWRLVKPEAIPFSGAKFSGPSGVPYEVIIDLSHPYDLLGITLSPGETNPLLSEGPPAGYQIWISADGKDWGAPVAEGEFSNIANNRALQTVRFKAPAKGRFVRLVLPHPVAGSQKVAFKDFGIVTR</sequence>
<dbReference type="Gene3D" id="2.60.120.260">
    <property type="entry name" value="Galactose-binding domain-like"/>
    <property type="match status" value="2"/>
</dbReference>
<dbReference type="SUPFAM" id="SSF49785">
    <property type="entry name" value="Galactose-binding domain-like"/>
    <property type="match status" value="2"/>
</dbReference>